<dbReference type="GO" id="GO:0005829">
    <property type="term" value="C:cytosol"/>
    <property type="evidence" value="ECO:0007669"/>
    <property type="project" value="TreeGrafter"/>
</dbReference>
<sequence length="250" mass="25889">MSVRRRLVIGNWKMNGSKAENQQLLSDLVKLQNAAAANEAAAELAVCAPFPYLQQVADTLKDSAIGWGGQDASEHAKGAYTGEVSVAMLAEFGCAWVIVGHSERRAYHGETSDVVARKAAAAIAGGIAPVVCIGETQAEREAGNTLRVISSQLEPVLALGAEAVSKMVLAYEPVWAIGTGLTASPEQAQEVHAHIRSLLVQAGAPEQRVLYGGSVKAANAASLFAKEDIDGALVGGASLVATDFQGIANA</sequence>
<evidence type="ECO:0000256" key="6">
    <source>
        <dbReference type="ARBA" id="ARBA00023152"/>
    </source>
</evidence>
<dbReference type="EC" id="5.3.1.1" evidence="8 9"/>
<feature type="active site" description="Proton acceptor" evidence="8">
    <location>
        <position position="172"/>
    </location>
</feature>
<evidence type="ECO:0000256" key="4">
    <source>
        <dbReference type="ARBA" id="ARBA00022432"/>
    </source>
</evidence>
<keyword evidence="4 8" id="KW-0312">Gluconeogenesis</keyword>
<comment type="function">
    <text evidence="8">Involved in the gluconeogenesis. Catalyzes stereospecifically the conversion of dihydroxyacetone phosphate (DHAP) to D-glyceraldehyde-3-phosphate (G3P).</text>
</comment>
<evidence type="ECO:0000256" key="3">
    <source>
        <dbReference type="ARBA" id="ARBA00007422"/>
    </source>
</evidence>
<dbReference type="KEGG" id="aka:TKWG_09355"/>
<accession>I3UB09</accession>
<dbReference type="HAMAP" id="MF_00147_B">
    <property type="entry name" value="TIM_B"/>
    <property type="match status" value="1"/>
</dbReference>
<comment type="subunit">
    <text evidence="8 9">Homodimer.</text>
</comment>
<dbReference type="OrthoDB" id="9809429at2"/>
<evidence type="ECO:0000256" key="1">
    <source>
        <dbReference type="ARBA" id="ARBA00004680"/>
    </source>
</evidence>
<feature type="binding site" evidence="8">
    <location>
        <position position="214"/>
    </location>
    <ligand>
        <name>substrate</name>
    </ligand>
</feature>
<dbReference type="UniPathway" id="UPA00138"/>
<dbReference type="InterPro" id="IPR022896">
    <property type="entry name" value="TrioseP_Isoase_bac/euk"/>
</dbReference>
<organism evidence="10 11">
    <name type="scientific">Advenella kashmirensis (strain DSM 17095 / LMG 22695 / WT001)</name>
    <name type="common">Tetrathiobacter kashmirensis</name>
    <dbReference type="NCBI Taxonomy" id="1036672"/>
    <lineage>
        <taxon>Bacteria</taxon>
        <taxon>Pseudomonadati</taxon>
        <taxon>Pseudomonadota</taxon>
        <taxon>Betaproteobacteria</taxon>
        <taxon>Burkholderiales</taxon>
        <taxon>Alcaligenaceae</taxon>
    </lineage>
</organism>
<feature type="active site" description="Electrophile" evidence="8">
    <location>
        <position position="101"/>
    </location>
</feature>
<dbReference type="PANTHER" id="PTHR21139:SF42">
    <property type="entry name" value="TRIOSEPHOSPHATE ISOMERASE"/>
    <property type="match status" value="1"/>
</dbReference>
<keyword evidence="5 8" id="KW-0963">Cytoplasm</keyword>
<reference evidence="11" key="2">
    <citation type="journal article" date="2013" name="PLoS ONE">
        <title>Genome implosion elicits host-confinement in Alcaligenaceae: evidence from the comparative genomics of Tetrathiobacter kashmirensis, a pathogen in the making.</title>
        <authorList>
            <person name="Ghosh W."/>
            <person name="Alam M."/>
            <person name="Roy C."/>
            <person name="Pyne P."/>
            <person name="George A."/>
            <person name="Chakraborty R."/>
            <person name="Majumder S."/>
            <person name="Agarwal A."/>
            <person name="Chakraborty S."/>
            <person name="Majumdar S."/>
            <person name="Gupta S.K."/>
        </authorList>
    </citation>
    <scope>NUCLEOTIDE SEQUENCE [LARGE SCALE GENOMIC DNA]</scope>
    <source>
        <strain evidence="11">WT001</strain>
    </source>
</reference>
<dbReference type="GO" id="GO:0004807">
    <property type="term" value="F:triose-phosphate isomerase activity"/>
    <property type="evidence" value="ECO:0007669"/>
    <property type="project" value="UniProtKB-UniRule"/>
</dbReference>
<dbReference type="SUPFAM" id="SSF51351">
    <property type="entry name" value="Triosephosphate isomerase (TIM)"/>
    <property type="match status" value="1"/>
</dbReference>
<comment type="pathway">
    <text evidence="2">Carbohydrate metabolism; erythritol degradation.</text>
</comment>
<reference evidence="10 11" key="1">
    <citation type="journal article" date="2011" name="J. Bacteriol.">
        <title>Whole-genome shotgun sequencing of the sulfur-oxidizing chemoautotroph Tetrathiobacter kashmirensis.</title>
        <authorList>
            <person name="Ghosh W."/>
            <person name="George A."/>
            <person name="Agarwal A."/>
            <person name="Raj P."/>
            <person name="Alam M."/>
            <person name="Pyne P."/>
            <person name="Das Gupta S.K."/>
        </authorList>
    </citation>
    <scope>NUCLEOTIDE SEQUENCE [LARGE SCALE GENOMIC DNA]</scope>
    <source>
        <strain evidence="10 11">WT001</strain>
    </source>
</reference>
<dbReference type="Gene3D" id="3.20.20.70">
    <property type="entry name" value="Aldolase class I"/>
    <property type="match status" value="1"/>
</dbReference>
<gene>
    <name evidence="8 10" type="primary">tpiA</name>
    <name evidence="10" type="ordered locus">TKWG_09355</name>
</gene>
<dbReference type="GO" id="GO:0019563">
    <property type="term" value="P:glycerol catabolic process"/>
    <property type="evidence" value="ECO:0007669"/>
    <property type="project" value="TreeGrafter"/>
</dbReference>
<keyword evidence="11" id="KW-1185">Reference proteome</keyword>
<feature type="binding site" evidence="8">
    <location>
        <position position="178"/>
    </location>
    <ligand>
        <name>substrate</name>
    </ligand>
</feature>
<dbReference type="FunFam" id="3.20.20.70:FF:000016">
    <property type="entry name" value="Triosephosphate isomerase"/>
    <property type="match status" value="1"/>
</dbReference>
<dbReference type="UniPathway" id="UPA00109">
    <property type="reaction ID" value="UER00189"/>
</dbReference>
<dbReference type="PROSITE" id="PS51440">
    <property type="entry name" value="TIM_2"/>
    <property type="match status" value="1"/>
</dbReference>
<dbReference type="GO" id="GO:0006096">
    <property type="term" value="P:glycolytic process"/>
    <property type="evidence" value="ECO:0007669"/>
    <property type="project" value="UniProtKB-UniRule"/>
</dbReference>
<dbReference type="STRING" id="1036672.TKWG_09355"/>
<comment type="similarity">
    <text evidence="3 8 9">Belongs to the triosephosphate isomerase family.</text>
</comment>
<dbReference type="PROSITE" id="PS00171">
    <property type="entry name" value="TIM_1"/>
    <property type="match status" value="1"/>
</dbReference>
<evidence type="ECO:0000256" key="7">
    <source>
        <dbReference type="ARBA" id="ARBA00023235"/>
    </source>
</evidence>
<dbReference type="InterPro" id="IPR013785">
    <property type="entry name" value="Aldolase_TIM"/>
</dbReference>
<dbReference type="RefSeq" id="WP_014750288.1">
    <property type="nucleotide sequence ID" value="NC_017964.1"/>
</dbReference>
<evidence type="ECO:0000256" key="5">
    <source>
        <dbReference type="ARBA" id="ARBA00022490"/>
    </source>
</evidence>
<dbReference type="GO" id="GO:0006094">
    <property type="term" value="P:gluconeogenesis"/>
    <property type="evidence" value="ECO:0007669"/>
    <property type="project" value="UniProtKB-UniRule"/>
</dbReference>
<comment type="catalytic activity">
    <reaction evidence="8 9">
        <text>D-glyceraldehyde 3-phosphate = dihydroxyacetone phosphate</text>
        <dbReference type="Rhea" id="RHEA:18585"/>
        <dbReference type="ChEBI" id="CHEBI:57642"/>
        <dbReference type="ChEBI" id="CHEBI:59776"/>
        <dbReference type="EC" id="5.3.1.1"/>
    </reaction>
</comment>
<comment type="subcellular location">
    <subcellularLocation>
        <location evidence="8 9">Cytoplasm</location>
    </subcellularLocation>
</comment>
<comment type="pathway">
    <text evidence="8 9">Carbohydrate biosynthesis; gluconeogenesis.</text>
</comment>
<dbReference type="Proteomes" id="UP000005267">
    <property type="component" value="Chromosome"/>
</dbReference>
<proteinExistence type="inferred from homology"/>
<dbReference type="InterPro" id="IPR000652">
    <property type="entry name" value="Triosephosphate_isomerase"/>
</dbReference>
<dbReference type="HOGENOM" id="CLU_024251_2_1_4"/>
<feature type="binding site" evidence="8">
    <location>
        <begin position="11"/>
        <end position="13"/>
    </location>
    <ligand>
        <name>substrate</name>
    </ligand>
</feature>
<dbReference type="InterPro" id="IPR020861">
    <property type="entry name" value="Triosephosphate_isomerase_AS"/>
</dbReference>
<dbReference type="PANTHER" id="PTHR21139">
    <property type="entry name" value="TRIOSEPHOSPHATE ISOMERASE"/>
    <property type="match status" value="1"/>
</dbReference>
<keyword evidence="6 8" id="KW-0324">Glycolysis</keyword>
<dbReference type="GO" id="GO:0046166">
    <property type="term" value="P:glyceraldehyde-3-phosphate biosynthetic process"/>
    <property type="evidence" value="ECO:0007669"/>
    <property type="project" value="TreeGrafter"/>
</dbReference>
<keyword evidence="7 8" id="KW-0413">Isomerase</keyword>
<dbReference type="AlphaFoldDB" id="I3UB09"/>
<feature type="binding site" evidence="8">
    <location>
        <begin position="235"/>
        <end position="236"/>
    </location>
    <ligand>
        <name>substrate</name>
    </ligand>
</feature>
<name>I3UB09_ADVKW</name>
<protein>
    <recommendedName>
        <fullName evidence="8 9">Triosephosphate isomerase</fullName>
        <shortName evidence="8">TIM</shortName>
        <shortName evidence="8">TPI</shortName>
        <ecNumber evidence="8 9">5.3.1.1</ecNumber>
    </recommendedName>
    <alternativeName>
        <fullName evidence="8">Triose-phosphate isomerase</fullName>
    </alternativeName>
</protein>
<evidence type="ECO:0000256" key="9">
    <source>
        <dbReference type="RuleBase" id="RU363013"/>
    </source>
</evidence>
<evidence type="ECO:0000256" key="2">
    <source>
        <dbReference type="ARBA" id="ARBA00004939"/>
    </source>
</evidence>
<dbReference type="Pfam" id="PF00121">
    <property type="entry name" value="TIM"/>
    <property type="match status" value="1"/>
</dbReference>
<dbReference type="CDD" id="cd00311">
    <property type="entry name" value="TIM"/>
    <property type="match status" value="1"/>
</dbReference>
<evidence type="ECO:0000256" key="8">
    <source>
        <dbReference type="HAMAP-Rule" id="MF_00147"/>
    </source>
</evidence>
<evidence type="ECO:0000313" key="10">
    <source>
        <dbReference type="EMBL" id="AFK62197.1"/>
    </source>
</evidence>
<evidence type="ECO:0000313" key="11">
    <source>
        <dbReference type="Proteomes" id="UP000005267"/>
    </source>
</evidence>
<comment type="pathway">
    <text evidence="1 8 9">Carbohydrate degradation; glycolysis; D-glyceraldehyde 3-phosphate from glycerone phosphate: step 1/1.</text>
</comment>
<dbReference type="InterPro" id="IPR035990">
    <property type="entry name" value="TIM_sf"/>
</dbReference>
<dbReference type="EMBL" id="CP003555">
    <property type="protein sequence ID" value="AFK62197.1"/>
    <property type="molecule type" value="Genomic_DNA"/>
</dbReference>
<dbReference type="NCBIfam" id="TIGR00419">
    <property type="entry name" value="tim"/>
    <property type="match status" value="1"/>
</dbReference>